<dbReference type="EMBL" id="ODYU01007890">
    <property type="protein sequence ID" value="SOQ51059.1"/>
    <property type="molecule type" value="Genomic_DNA"/>
</dbReference>
<reference evidence="1" key="1">
    <citation type="submission" date="2016-07" db="EMBL/GenBank/DDBJ databases">
        <authorList>
            <person name="Bretaudeau A."/>
        </authorList>
    </citation>
    <scope>NUCLEOTIDE SEQUENCE</scope>
    <source>
        <strain evidence="1">Rice</strain>
        <tissue evidence="1">Whole body</tissue>
    </source>
</reference>
<evidence type="ECO:0000313" key="1">
    <source>
        <dbReference type="EMBL" id="SOQ51059.1"/>
    </source>
</evidence>
<organism evidence="1">
    <name type="scientific">Spodoptera frugiperda</name>
    <name type="common">Fall armyworm</name>
    <dbReference type="NCBI Taxonomy" id="7108"/>
    <lineage>
        <taxon>Eukaryota</taxon>
        <taxon>Metazoa</taxon>
        <taxon>Ecdysozoa</taxon>
        <taxon>Arthropoda</taxon>
        <taxon>Hexapoda</taxon>
        <taxon>Insecta</taxon>
        <taxon>Pterygota</taxon>
        <taxon>Neoptera</taxon>
        <taxon>Endopterygota</taxon>
        <taxon>Lepidoptera</taxon>
        <taxon>Glossata</taxon>
        <taxon>Ditrysia</taxon>
        <taxon>Noctuoidea</taxon>
        <taxon>Noctuidae</taxon>
        <taxon>Amphipyrinae</taxon>
        <taxon>Spodoptera</taxon>
    </lineage>
</organism>
<name>A0A2H1WDB1_SPOFR</name>
<protein>
    <submittedName>
        <fullName evidence="1">SFRICE_021732</fullName>
    </submittedName>
</protein>
<dbReference type="AlphaFoldDB" id="A0A2H1WDB1"/>
<sequence length="268" mass="29517">MTTGKRANVSPDGKQLTPLDIRKTREVIMMCCECVWFPPIIFIGIHRLALVEMDSVKLCFFLCGKMHARDACNGCMSWIQRTCNASGVSGDDDYLPSGDPSARLPAHTIKKVPPIDYLRQVTLDLGGEGVLGAVNERHMIRRTPPSHSASKSSVRALIRRFNAVIGGPLTPFPISHIPDFPKILKFLTPKNGNAFVMPLVFRVSMDGGNCLPSGYPSARLPGHKCVAATDAHTKQQRRYKCVAVLARSLEICPVYGNRLTTYYMGLTT</sequence>
<proteinExistence type="predicted"/>
<accession>A0A2H1WDB1</accession>
<gene>
    <name evidence="1" type="ORF">SFRICE_021732</name>
</gene>